<accession>K4LGG3</accession>
<sequence length="247" mass="27829">MLEQVKRDLALAVQDQTEGSSEKGIMTITGVMVRGPQHSVSMLTQRLPVENIRLIPLNEKDDPSLKQSSTSYAVTATAETWVPEEGTCLTGQYSDTRRTVCQWLRWDDKSGFTSNSTYEHDFFTYYYDGKAYLDPTDSWPGQFPWVDYWSSNLPDPYLDTRLGDPDGEKAYTIGSASAVNISTNSWYCSSIITSNGNSSSDTGKLVAQLGHRYPSSCKSVWCSFGDDWEFIVPAWQISLPGEKNWRY</sequence>
<name>K4LGG3_THEPS</name>
<reference evidence="1 2" key="1">
    <citation type="journal article" date="2012" name="BMC Genomics">
        <title>Genome-guided analysis of physiological and morphological traits of the fermentative acetate oxidizer Thermacetogenium phaeum.</title>
        <authorList>
            <person name="Oehler D."/>
            <person name="Poehlein A."/>
            <person name="Leimbach A."/>
            <person name="Muller N."/>
            <person name="Daniel R."/>
            <person name="Gottschalk G."/>
            <person name="Schink B."/>
        </authorList>
    </citation>
    <scope>NUCLEOTIDE SEQUENCE [LARGE SCALE GENOMIC DNA]</scope>
    <source>
        <strain evidence="2">ATCC BAA-254 / DSM 26808 / PB</strain>
    </source>
</reference>
<dbReference type="EMBL" id="CP003732">
    <property type="protein sequence ID" value="AFV11948.1"/>
    <property type="molecule type" value="Genomic_DNA"/>
</dbReference>
<dbReference type="HOGENOM" id="CLU_1124109_0_0_9"/>
<evidence type="ECO:0000313" key="2">
    <source>
        <dbReference type="Proteomes" id="UP000000467"/>
    </source>
</evidence>
<proteinExistence type="predicted"/>
<protein>
    <submittedName>
        <fullName evidence="1">Uncharacterized protein</fullName>
    </submittedName>
</protein>
<keyword evidence="2" id="KW-1185">Reference proteome</keyword>
<dbReference type="AlphaFoldDB" id="K4LGG3"/>
<dbReference type="KEGG" id="tpz:Tph_c17450"/>
<dbReference type="RefSeq" id="WP_015050826.1">
    <property type="nucleotide sequence ID" value="NC_018870.1"/>
</dbReference>
<organism evidence="1 2">
    <name type="scientific">Thermacetogenium phaeum (strain ATCC BAA-254 / DSM 26808 / PB)</name>
    <dbReference type="NCBI Taxonomy" id="1089553"/>
    <lineage>
        <taxon>Bacteria</taxon>
        <taxon>Bacillati</taxon>
        <taxon>Bacillota</taxon>
        <taxon>Clostridia</taxon>
        <taxon>Thermoanaerobacterales</taxon>
        <taxon>Thermoanaerobacteraceae</taxon>
        <taxon>Thermacetogenium</taxon>
    </lineage>
</organism>
<dbReference type="Proteomes" id="UP000000467">
    <property type="component" value="Chromosome"/>
</dbReference>
<dbReference type="STRING" id="1089553.Tph_c17450"/>
<gene>
    <name evidence="1" type="ordered locus">Tph_c17450</name>
</gene>
<evidence type="ECO:0000313" key="1">
    <source>
        <dbReference type="EMBL" id="AFV11948.1"/>
    </source>
</evidence>